<dbReference type="OrthoDB" id="8538365at2"/>
<dbReference type="RefSeq" id="WP_062091398.1">
    <property type="nucleotide sequence ID" value="NZ_FCOK02000072.1"/>
</dbReference>
<evidence type="ECO:0000313" key="1">
    <source>
        <dbReference type="EMBL" id="SAL64148.1"/>
    </source>
</evidence>
<evidence type="ECO:0000313" key="2">
    <source>
        <dbReference type="Proteomes" id="UP000054683"/>
    </source>
</evidence>
<accession>A0A158J5N0</accession>
<organism evidence="1 2">
    <name type="scientific">Caballeronia udeis</name>
    <dbReference type="NCBI Taxonomy" id="1232866"/>
    <lineage>
        <taxon>Bacteria</taxon>
        <taxon>Pseudomonadati</taxon>
        <taxon>Pseudomonadota</taxon>
        <taxon>Betaproteobacteria</taxon>
        <taxon>Burkholderiales</taxon>
        <taxon>Burkholderiaceae</taxon>
        <taxon>Caballeronia</taxon>
    </lineage>
</organism>
<gene>
    <name evidence="1" type="ORF">AWB69_07211</name>
</gene>
<sequence>MLSRFHRKIGGILGLLAILMATLAPTVSQALAASRRVNTVSSAHCSMPSMRDHVPDIKSGPQSLMSDGQTCCYCSLLAHMPVVPSVQAPFAITVRAAAHRVTARFESVRHIEPITSSQPRAPPVSS</sequence>
<dbReference type="Proteomes" id="UP000054683">
    <property type="component" value="Unassembled WGS sequence"/>
</dbReference>
<name>A0A158J5N0_9BURK</name>
<dbReference type="EMBL" id="FCOK02000072">
    <property type="protein sequence ID" value="SAL64148.1"/>
    <property type="molecule type" value="Genomic_DNA"/>
</dbReference>
<protein>
    <submittedName>
        <fullName evidence="1">MFS transporter</fullName>
    </submittedName>
</protein>
<reference evidence="1 2" key="1">
    <citation type="submission" date="2016-01" db="EMBL/GenBank/DDBJ databases">
        <authorList>
            <person name="Oliw E.H."/>
        </authorList>
    </citation>
    <scope>NUCLEOTIDE SEQUENCE [LARGE SCALE GENOMIC DNA]</scope>
    <source>
        <strain evidence="1">LMG 27134</strain>
    </source>
</reference>
<proteinExistence type="predicted"/>
<dbReference type="Pfam" id="PF11162">
    <property type="entry name" value="DUF2946"/>
    <property type="match status" value="1"/>
</dbReference>
<dbReference type="InterPro" id="IPR021333">
    <property type="entry name" value="DUF2946"/>
</dbReference>
<dbReference type="AlphaFoldDB" id="A0A158J5N0"/>